<dbReference type="Gene3D" id="3.40.50.150">
    <property type="entry name" value="Vaccinia Virus protein VP39"/>
    <property type="match status" value="1"/>
</dbReference>
<evidence type="ECO:0000256" key="9">
    <source>
        <dbReference type="ARBA" id="ARBA00060399"/>
    </source>
</evidence>
<feature type="compositionally biased region" description="Basic and acidic residues" evidence="10">
    <location>
        <begin position="347"/>
        <end position="357"/>
    </location>
</feature>
<dbReference type="AlphaFoldDB" id="A0AAN9M1G3"/>
<keyword evidence="3" id="KW-0808">Transferase</keyword>
<feature type="compositionally biased region" description="Basic and acidic residues" evidence="10">
    <location>
        <begin position="215"/>
        <end position="226"/>
    </location>
</feature>
<evidence type="ECO:0000256" key="4">
    <source>
        <dbReference type="ARBA" id="ARBA00022692"/>
    </source>
</evidence>
<keyword evidence="6 11" id="KW-1133">Transmembrane helix</keyword>
<keyword evidence="4 11" id="KW-0812">Transmembrane</keyword>
<sequence>MAQPSKSRARRSSSSTSYTSTLTTLIFTALCVLGIWMLTSNSVVTPKTRTAIDDNNSETTNTDLVEDTPETTTTTTTNIIQQDDPVETTTHIAEESSRETTTNISEEPRETTTNISEEPRETTTNISEEPRETTTNISEEPRETTTNISEEPRETTTNISEESSESNTKSHGQRESNVYGDNPGNLPDDAIAIEGGNTVKKEVSSENKVAAGSDNDQKTDNSEKDAQSVQVSEEDQKGEEENNNVTQDEKENLNTKQNAEPKNANMKENQEESTSDDQQSFDVQKGKNNDDEANVQQLREDKGEVMEKEQKKRVQDQGGEMKKVKNIRKWGEMLKKEWPTQGDESEVEKKRQKEELGGGNDEVKLQDLNWSICNVSTGHDYIPCLDNEKYLKTSTRKHFVHRERHCPEDAPTCLVPLPKGYKIPIQWPASRDKIWYHNIPHTLLADVKGHQNWVKLKGEFLTFPGGGTQFIHGALHYIDFLQQAEPGIAWGTHTRVILDVGCGVGSFGGFLFERDVIAMSFAPKDEHEAQVQFALERGIPAISAVMGTQRLQFPSQVFDLIHCARCRVPWHEDGGMLLLELNRLLRPGGYFVWCATPVYQTIEEDAQIWKQMSVLTKAICWELVSIKKDKLNQVGAAFYRKPLSNECYEQREQNQPPMCKADDDPNAAWYVPLQACMHKLPVDNERGTRWPEPWPERLQKVPDWLNNLQAGKQVSQDFAADNERWKNVVDELSNIGVSWSNVRNVMDMRATCGGFAAALKDLPVWVFNVVNIDALDTLPLIYERGLIGIYHDWCESFSTYPRTYDLLHADHLFSNLMKRCNLVPVIAEVDRILRPGGNLIVRDEPSVIGEVENLLKSLHWEITSTSQEGLLNGKKGMWRPTS</sequence>
<comment type="similarity">
    <text evidence="1">Belongs to the methyltransferase superfamily.</text>
</comment>
<comment type="caution">
    <text evidence="12">The sequence shown here is derived from an EMBL/GenBank/DDBJ whole genome shotgun (WGS) entry which is preliminary data.</text>
</comment>
<evidence type="ECO:0000313" key="13">
    <source>
        <dbReference type="Proteomes" id="UP001374584"/>
    </source>
</evidence>
<evidence type="ECO:0000313" key="12">
    <source>
        <dbReference type="EMBL" id="KAK7346395.1"/>
    </source>
</evidence>
<feature type="compositionally biased region" description="Basic and acidic residues" evidence="10">
    <location>
        <begin position="298"/>
        <end position="322"/>
    </location>
</feature>
<reference evidence="12 13" key="1">
    <citation type="submission" date="2024-01" db="EMBL/GenBank/DDBJ databases">
        <title>The genomes of 5 underutilized Papilionoideae crops provide insights into root nodulation and disease resistanc.</title>
        <authorList>
            <person name="Jiang F."/>
        </authorList>
    </citation>
    <scope>NUCLEOTIDE SEQUENCE [LARGE SCALE GENOMIC DNA]</scope>
    <source>
        <strain evidence="12">JINMINGXINNONG_FW02</strain>
        <tissue evidence="12">Leaves</tissue>
    </source>
</reference>
<evidence type="ECO:0000256" key="11">
    <source>
        <dbReference type="SAM" id="Phobius"/>
    </source>
</evidence>
<feature type="region of interest" description="Disordered" evidence="10">
    <location>
        <begin position="337"/>
        <end position="357"/>
    </location>
</feature>
<feature type="compositionally biased region" description="Polar residues" evidence="10">
    <location>
        <begin position="51"/>
        <end position="63"/>
    </location>
</feature>
<evidence type="ECO:0000256" key="2">
    <source>
        <dbReference type="ARBA" id="ARBA00022603"/>
    </source>
</evidence>
<protein>
    <recommendedName>
        <fullName evidence="14">Methyltransferase PMT27</fullName>
    </recommendedName>
</protein>
<evidence type="ECO:0000256" key="3">
    <source>
        <dbReference type="ARBA" id="ARBA00022679"/>
    </source>
</evidence>
<accession>A0AAN9M1G3</accession>
<feature type="transmembrane region" description="Helical" evidence="11">
    <location>
        <begin position="21"/>
        <end position="39"/>
    </location>
</feature>
<keyword evidence="13" id="KW-1185">Reference proteome</keyword>
<dbReference type="GO" id="GO:0005768">
    <property type="term" value="C:endosome"/>
    <property type="evidence" value="ECO:0007669"/>
    <property type="project" value="TreeGrafter"/>
</dbReference>
<dbReference type="InterPro" id="IPR004159">
    <property type="entry name" value="Put_SAM_MeTrfase"/>
</dbReference>
<feature type="region of interest" description="Disordered" evidence="10">
    <location>
        <begin position="51"/>
        <end position="322"/>
    </location>
</feature>
<evidence type="ECO:0000256" key="7">
    <source>
        <dbReference type="ARBA" id="ARBA00023136"/>
    </source>
</evidence>
<feature type="compositionally biased region" description="Low complexity" evidence="10">
    <location>
        <begin position="155"/>
        <end position="167"/>
    </location>
</feature>
<feature type="compositionally biased region" description="Polar residues" evidence="10">
    <location>
        <begin position="99"/>
        <end position="149"/>
    </location>
</feature>
<evidence type="ECO:0000256" key="1">
    <source>
        <dbReference type="ARBA" id="ARBA00008361"/>
    </source>
</evidence>
<evidence type="ECO:0000256" key="6">
    <source>
        <dbReference type="ARBA" id="ARBA00022989"/>
    </source>
</evidence>
<keyword evidence="5" id="KW-0735">Signal-anchor</keyword>
<dbReference type="Proteomes" id="UP001374584">
    <property type="component" value="Unassembled WGS sequence"/>
</dbReference>
<organism evidence="12 13">
    <name type="scientific">Phaseolus coccineus</name>
    <name type="common">Scarlet runner bean</name>
    <name type="synonym">Phaseolus multiflorus</name>
    <dbReference type="NCBI Taxonomy" id="3886"/>
    <lineage>
        <taxon>Eukaryota</taxon>
        <taxon>Viridiplantae</taxon>
        <taxon>Streptophyta</taxon>
        <taxon>Embryophyta</taxon>
        <taxon>Tracheophyta</taxon>
        <taxon>Spermatophyta</taxon>
        <taxon>Magnoliopsida</taxon>
        <taxon>eudicotyledons</taxon>
        <taxon>Gunneridae</taxon>
        <taxon>Pentapetalae</taxon>
        <taxon>rosids</taxon>
        <taxon>fabids</taxon>
        <taxon>Fabales</taxon>
        <taxon>Fabaceae</taxon>
        <taxon>Papilionoideae</taxon>
        <taxon>50 kb inversion clade</taxon>
        <taxon>NPAAA clade</taxon>
        <taxon>indigoferoid/millettioid clade</taxon>
        <taxon>Phaseoleae</taxon>
        <taxon>Phaseolus</taxon>
    </lineage>
</organism>
<comment type="subcellular location">
    <subcellularLocation>
        <location evidence="9">Endomembrane system</location>
        <topology evidence="9">Single-pass type II membrane protein</topology>
    </subcellularLocation>
</comment>
<evidence type="ECO:0000256" key="10">
    <source>
        <dbReference type="SAM" id="MobiDB-lite"/>
    </source>
</evidence>
<proteinExistence type="inferred from homology"/>
<feature type="compositionally biased region" description="Acidic residues" evidence="10">
    <location>
        <begin position="232"/>
        <end position="242"/>
    </location>
</feature>
<dbReference type="SUPFAM" id="SSF53335">
    <property type="entry name" value="S-adenosyl-L-methionine-dependent methyltransferases"/>
    <property type="match status" value="2"/>
</dbReference>
<evidence type="ECO:0000256" key="5">
    <source>
        <dbReference type="ARBA" id="ARBA00022968"/>
    </source>
</evidence>
<dbReference type="GO" id="GO:0008168">
    <property type="term" value="F:methyltransferase activity"/>
    <property type="evidence" value="ECO:0007669"/>
    <property type="project" value="UniProtKB-KW"/>
</dbReference>
<keyword evidence="7 11" id="KW-0472">Membrane</keyword>
<evidence type="ECO:0000256" key="8">
    <source>
        <dbReference type="ARBA" id="ARBA00023180"/>
    </source>
</evidence>
<dbReference type="FunFam" id="3.40.50.150:FF:000084">
    <property type="entry name" value="probable methyltransferase PMT23"/>
    <property type="match status" value="1"/>
</dbReference>
<dbReference type="GO" id="GO:0005802">
    <property type="term" value="C:trans-Golgi network"/>
    <property type="evidence" value="ECO:0007669"/>
    <property type="project" value="TreeGrafter"/>
</dbReference>
<dbReference type="EMBL" id="JAYMYR010000008">
    <property type="protein sequence ID" value="KAK7346395.1"/>
    <property type="molecule type" value="Genomic_DNA"/>
</dbReference>
<dbReference type="PANTHER" id="PTHR10108:SF1072">
    <property type="entry name" value="PMT16, PUTATIVE-RELATED"/>
    <property type="match status" value="1"/>
</dbReference>
<name>A0AAN9M1G3_PHACN</name>
<keyword evidence="2" id="KW-0489">Methyltransferase</keyword>
<gene>
    <name evidence="12" type="ORF">VNO80_20913</name>
</gene>
<keyword evidence="8" id="KW-0325">Glycoprotein</keyword>
<dbReference type="InterPro" id="IPR029063">
    <property type="entry name" value="SAM-dependent_MTases_sf"/>
</dbReference>
<dbReference type="Pfam" id="PF03141">
    <property type="entry name" value="Methyltransf_29"/>
    <property type="match status" value="1"/>
</dbReference>
<evidence type="ECO:0008006" key="14">
    <source>
        <dbReference type="Google" id="ProtNLM"/>
    </source>
</evidence>
<dbReference type="PANTHER" id="PTHR10108">
    <property type="entry name" value="SAM-DEPENDENT METHYLTRANSFERASE"/>
    <property type="match status" value="1"/>
</dbReference>
<dbReference type="GO" id="GO:0032259">
    <property type="term" value="P:methylation"/>
    <property type="evidence" value="ECO:0007669"/>
    <property type="project" value="UniProtKB-KW"/>
</dbReference>